<dbReference type="PRINTS" id="PR00837">
    <property type="entry name" value="V5TPXLIKE"/>
</dbReference>
<protein>
    <recommendedName>
        <fullName evidence="3">SCP domain-containing protein</fullName>
    </recommendedName>
</protein>
<dbReference type="EMBL" id="JADGIZ020000005">
    <property type="protein sequence ID" value="KAL2918744.1"/>
    <property type="molecule type" value="Genomic_DNA"/>
</dbReference>
<dbReference type="Proteomes" id="UP001527925">
    <property type="component" value="Unassembled WGS sequence"/>
</dbReference>
<dbReference type="SUPFAM" id="SSF55797">
    <property type="entry name" value="PR-1-like"/>
    <property type="match status" value="1"/>
</dbReference>
<evidence type="ECO:0000256" key="2">
    <source>
        <dbReference type="SAM" id="SignalP"/>
    </source>
</evidence>
<dbReference type="PROSITE" id="PS01009">
    <property type="entry name" value="CRISP_1"/>
    <property type="match status" value="1"/>
</dbReference>
<reference evidence="4 5" key="1">
    <citation type="submission" date="2023-09" db="EMBL/GenBank/DDBJ databases">
        <title>Pangenome analysis of Batrachochytrium dendrobatidis and related Chytrids.</title>
        <authorList>
            <person name="Yacoub M.N."/>
            <person name="Stajich J.E."/>
            <person name="James T.Y."/>
        </authorList>
    </citation>
    <scope>NUCLEOTIDE SEQUENCE [LARGE SCALE GENOMIC DNA]</scope>
    <source>
        <strain evidence="4 5">JEL0888</strain>
    </source>
</reference>
<dbReference type="InterPro" id="IPR001283">
    <property type="entry name" value="CRISP-related"/>
</dbReference>
<dbReference type="SMART" id="SM00198">
    <property type="entry name" value="SCP"/>
    <property type="match status" value="1"/>
</dbReference>
<evidence type="ECO:0000256" key="1">
    <source>
        <dbReference type="SAM" id="MobiDB-lite"/>
    </source>
</evidence>
<evidence type="ECO:0000259" key="3">
    <source>
        <dbReference type="SMART" id="SM00198"/>
    </source>
</evidence>
<comment type="caution">
    <text evidence="4">The sequence shown here is derived from an EMBL/GenBank/DDBJ whole genome shotgun (WGS) entry which is preliminary data.</text>
</comment>
<dbReference type="Gene3D" id="3.40.33.10">
    <property type="entry name" value="CAP"/>
    <property type="match status" value="1"/>
</dbReference>
<gene>
    <name evidence="4" type="ORF">HK105_201578</name>
</gene>
<sequence length="310" mass="32594">MRTISASFGVALLAAAAVAATDAAGPAPAPADLNLSGAVAGKSLGVAAPHIARRSKVVTSRGHYRRRRRHGRTCNSATLAPAPTPAPAGSSAGQTSSRRKTSSRVQPSKSSTSAKSASSTSTQPATTSKPTTSKPTTTNSTTSTTTTKKTTSSSPRPSPTPSGGGLGALEQECLDTHNSFRAEIGGLQPLSWSRQLQDTAQSWANTLVSERSFHHSGFDFGENLFQTTNGDMSCRAAIQAWFDERSEYDGQPISDDEQFHKYGHYTQVVWPATRQVGCAQAGFTSGRNKVLNTVCEYNPPGNIIGQVAPR</sequence>
<evidence type="ECO:0000313" key="5">
    <source>
        <dbReference type="Proteomes" id="UP001527925"/>
    </source>
</evidence>
<keyword evidence="2" id="KW-0732">Signal</keyword>
<accession>A0ABR4NGS8</accession>
<dbReference type="InterPro" id="IPR014044">
    <property type="entry name" value="CAP_dom"/>
</dbReference>
<feature type="compositionally biased region" description="Basic residues" evidence="1">
    <location>
        <begin position="56"/>
        <end position="72"/>
    </location>
</feature>
<name>A0ABR4NGS8_9FUNG</name>
<evidence type="ECO:0000313" key="4">
    <source>
        <dbReference type="EMBL" id="KAL2918744.1"/>
    </source>
</evidence>
<feature type="chain" id="PRO_5046933260" description="SCP domain-containing protein" evidence="2">
    <location>
        <begin position="24"/>
        <end position="310"/>
    </location>
</feature>
<dbReference type="Pfam" id="PF00188">
    <property type="entry name" value="CAP"/>
    <property type="match status" value="1"/>
</dbReference>
<feature type="domain" description="SCP" evidence="3">
    <location>
        <begin position="168"/>
        <end position="305"/>
    </location>
</feature>
<feature type="signal peptide" evidence="2">
    <location>
        <begin position="1"/>
        <end position="23"/>
    </location>
</feature>
<feature type="compositionally biased region" description="Low complexity" evidence="1">
    <location>
        <begin position="107"/>
        <end position="155"/>
    </location>
</feature>
<keyword evidence="5" id="KW-1185">Reference proteome</keyword>
<proteinExistence type="predicted"/>
<organism evidence="4 5">
    <name type="scientific">Polyrhizophydium stewartii</name>
    <dbReference type="NCBI Taxonomy" id="2732419"/>
    <lineage>
        <taxon>Eukaryota</taxon>
        <taxon>Fungi</taxon>
        <taxon>Fungi incertae sedis</taxon>
        <taxon>Chytridiomycota</taxon>
        <taxon>Chytridiomycota incertae sedis</taxon>
        <taxon>Chytridiomycetes</taxon>
        <taxon>Rhizophydiales</taxon>
        <taxon>Rhizophydiales incertae sedis</taxon>
        <taxon>Polyrhizophydium</taxon>
    </lineage>
</organism>
<dbReference type="PANTHER" id="PTHR10334">
    <property type="entry name" value="CYSTEINE-RICH SECRETORY PROTEIN-RELATED"/>
    <property type="match status" value="1"/>
</dbReference>
<dbReference type="InterPro" id="IPR035940">
    <property type="entry name" value="CAP_sf"/>
</dbReference>
<dbReference type="InterPro" id="IPR018244">
    <property type="entry name" value="Allrgn_V5/Tpx1_CS"/>
</dbReference>
<feature type="region of interest" description="Disordered" evidence="1">
    <location>
        <begin position="56"/>
        <end position="169"/>
    </location>
</feature>
<feature type="compositionally biased region" description="Low complexity" evidence="1">
    <location>
        <begin position="76"/>
        <end position="93"/>
    </location>
</feature>